<dbReference type="EMBL" id="CP054038">
    <property type="protein sequence ID" value="QKJ20488.1"/>
    <property type="molecule type" value="Genomic_DNA"/>
</dbReference>
<gene>
    <name evidence="1" type="ORF">HQM25_14750</name>
</gene>
<dbReference type="PANTHER" id="PTHR39328">
    <property type="entry name" value="BLL2871 PROTEIN"/>
    <property type="match status" value="1"/>
</dbReference>
<dbReference type="Proteomes" id="UP000502498">
    <property type="component" value="Chromosome"/>
</dbReference>
<reference evidence="1 2" key="1">
    <citation type="submission" date="2020-05" db="EMBL/GenBank/DDBJ databases">
        <title>Strain PA2F3 complete genome.</title>
        <authorList>
            <person name="Kim Y.-S."/>
            <person name="Kim S.-J."/>
            <person name="Jung H.-k."/>
            <person name="Kim S.-E."/>
            <person name="Kim K.-H."/>
        </authorList>
    </citation>
    <scope>NUCLEOTIDE SEQUENCE [LARGE SCALE GENOMIC DNA]</scope>
    <source>
        <strain evidence="1 2">PA2F3</strain>
    </source>
</reference>
<dbReference type="AlphaFoldDB" id="A0A7D4UIZ0"/>
<dbReference type="PANTHER" id="PTHR39328:SF1">
    <property type="entry name" value="BLL2871 PROTEIN"/>
    <property type="match status" value="1"/>
</dbReference>
<name>A0A7D4UIZ0_9MICO</name>
<dbReference type="Gene3D" id="3.60.20.10">
    <property type="entry name" value="Glutamine Phosphoribosylpyrophosphate, subunit 1, domain 1"/>
    <property type="match status" value="1"/>
</dbReference>
<dbReference type="SUPFAM" id="SSF56235">
    <property type="entry name" value="N-terminal nucleophile aminohydrolases (Ntn hydrolases)"/>
    <property type="match status" value="1"/>
</dbReference>
<sequence>MTFSLVARDATGAFGSAICSSSPAVAARCVNLADGVGAVNSQNVTDPRLGPLLLDRLRAGVPAQAALDAVTGQADDIAFRQLLVVDDEGRAAAFSGERALGIFGAAVGDGVAAGGNMLAGEGIPQAMVDAFAAATGDLEHRLLAAMRAAADAGGEAGPVHSAGLAVVRDAGWRVTDLRVDWTEGDPVAELGELLDLWMPQRDDYVTRALHPGAAPSYGVPGDE</sequence>
<proteinExistence type="predicted"/>
<dbReference type="RefSeq" id="WP_172990913.1">
    <property type="nucleotide sequence ID" value="NZ_CP054038.1"/>
</dbReference>
<accession>A0A7D4UIZ0</accession>
<evidence type="ECO:0000313" key="2">
    <source>
        <dbReference type="Proteomes" id="UP000502498"/>
    </source>
</evidence>
<protein>
    <submittedName>
        <fullName evidence="1">DUF1028 domain-containing protein</fullName>
    </submittedName>
</protein>
<dbReference type="Pfam" id="PF06267">
    <property type="entry name" value="DUF1028"/>
    <property type="match status" value="1"/>
</dbReference>
<evidence type="ECO:0000313" key="1">
    <source>
        <dbReference type="EMBL" id="QKJ20488.1"/>
    </source>
</evidence>
<dbReference type="InterPro" id="IPR029055">
    <property type="entry name" value="Ntn_hydrolases_N"/>
</dbReference>
<dbReference type="InterPro" id="IPR010430">
    <property type="entry name" value="DUF1028"/>
</dbReference>
<organism evidence="1 2">
    <name type="scientific">Microbacterium hominis</name>
    <dbReference type="NCBI Taxonomy" id="162426"/>
    <lineage>
        <taxon>Bacteria</taxon>
        <taxon>Bacillati</taxon>
        <taxon>Actinomycetota</taxon>
        <taxon>Actinomycetes</taxon>
        <taxon>Micrococcales</taxon>
        <taxon>Microbacteriaceae</taxon>
        <taxon>Microbacterium</taxon>
    </lineage>
</organism>